<comment type="caution">
    <text evidence="2">The sequence shown here is derived from an EMBL/GenBank/DDBJ whole genome shotgun (WGS) entry which is preliminary data.</text>
</comment>
<dbReference type="SUPFAM" id="SSF57667">
    <property type="entry name" value="beta-beta-alpha zinc fingers"/>
    <property type="match status" value="1"/>
</dbReference>
<dbReference type="InterPro" id="IPR036236">
    <property type="entry name" value="Znf_C2H2_sf"/>
</dbReference>
<proteinExistence type="predicted"/>
<evidence type="ECO:0000313" key="2">
    <source>
        <dbReference type="EMBL" id="GJN13175.1"/>
    </source>
</evidence>
<gene>
    <name evidence="2" type="primary">ga31519</name>
    <name evidence="2" type="ORF">PR202_ga31519</name>
</gene>
<evidence type="ECO:0000313" key="3">
    <source>
        <dbReference type="Proteomes" id="UP001054889"/>
    </source>
</evidence>
<organism evidence="2 3">
    <name type="scientific">Eleusine coracana subsp. coracana</name>
    <dbReference type="NCBI Taxonomy" id="191504"/>
    <lineage>
        <taxon>Eukaryota</taxon>
        <taxon>Viridiplantae</taxon>
        <taxon>Streptophyta</taxon>
        <taxon>Embryophyta</taxon>
        <taxon>Tracheophyta</taxon>
        <taxon>Spermatophyta</taxon>
        <taxon>Magnoliopsida</taxon>
        <taxon>Liliopsida</taxon>
        <taxon>Poales</taxon>
        <taxon>Poaceae</taxon>
        <taxon>PACMAD clade</taxon>
        <taxon>Chloridoideae</taxon>
        <taxon>Cynodonteae</taxon>
        <taxon>Eleusininae</taxon>
        <taxon>Eleusine</taxon>
    </lineage>
</organism>
<dbReference type="AlphaFoldDB" id="A0AAV5DRX2"/>
<dbReference type="FunFam" id="3.30.160.60:FF:002543">
    <property type="entry name" value="LOC567465 protein"/>
    <property type="match status" value="1"/>
</dbReference>
<dbReference type="InterPro" id="IPR013087">
    <property type="entry name" value="Znf_C2H2_type"/>
</dbReference>
<feature type="domain" description="C2H2-type" evidence="1">
    <location>
        <begin position="115"/>
        <end position="139"/>
    </location>
</feature>
<name>A0AAV5DRX2_ELECO</name>
<protein>
    <recommendedName>
        <fullName evidence="1">C2H2-type domain-containing protein</fullName>
    </recommendedName>
</protein>
<reference evidence="2" key="1">
    <citation type="journal article" date="2018" name="DNA Res.">
        <title>Multiple hybrid de novo genome assembly of finger millet, an orphan allotetraploid crop.</title>
        <authorList>
            <person name="Hatakeyama M."/>
            <person name="Aluri S."/>
            <person name="Balachadran M.T."/>
            <person name="Sivarajan S.R."/>
            <person name="Patrignani A."/>
            <person name="Gruter S."/>
            <person name="Poveda L."/>
            <person name="Shimizu-Inatsugi R."/>
            <person name="Baeten J."/>
            <person name="Francoijs K.J."/>
            <person name="Nataraja K.N."/>
            <person name="Reddy Y.A.N."/>
            <person name="Phadnis S."/>
            <person name="Ravikumar R.L."/>
            <person name="Schlapbach R."/>
            <person name="Sreeman S.M."/>
            <person name="Shimizu K.K."/>
        </authorList>
    </citation>
    <scope>NUCLEOTIDE SEQUENCE</scope>
</reference>
<keyword evidence="3" id="KW-1185">Reference proteome</keyword>
<dbReference type="Gene3D" id="3.30.160.60">
    <property type="entry name" value="Classic Zinc Finger"/>
    <property type="match status" value="1"/>
</dbReference>
<dbReference type="Pfam" id="PF12874">
    <property type="entry name" value="zf-met"/>
    <property type="match status" value="1"/>
</dbReference>
<dbReference type="EMBL" id="BQKI01000039">
    <property type="protein sequence ID" value="GJN13175.1"/>
    <property type="molecule type" value="Genomic_DNA"/>
</dbReference>
<evidence type="ECO:0000259" key="1">
    <source>
        <dbReference type="Pfam" id="PF12874"/>
    </source>
</evidence>
<sequence>MQRSDELYCPTITFDEALRREMEYRKRLEKTHPNLLVAHNGTFETQKVKVVSAIPDASKRKLVPECSISAQQSSFNCASTQRQPQNWYPTKKKVKVPQSPSQILQCPRPNVVPSFWCKICKVDCVTEFNFGAHIGGKKHKAKKLEILGNRNTERPTGQCASTNRNPMQNVHAVSGSRSNDFNVSSVAAGPIYHLSAESGTGGTNQS</sequence>
<reference evidence="2" key="2">
    <citation type="submission" date="2021-12" db="EMBL/GenBank/DDBJ databases">
        <title>Resequencing data analysis of finger millet.</title>
        <authorList>
            <person name="Hatakeyama M."/>
            <person name="Aluri S."/>
            <person name="Balachadran M.T."/>
            <person name="Sivarajan S.R."/>
            <person name="Poveda L."/>
            <person name="Shimizu-Inatsugi R."/>
            <person name="Schlapbach R."/>
            <person name="Sreeman S.M."/>
            <person name="Shimizu K.K."/>
        </authorList>
    </citation>
    <scope>NUCLEOTIDE SEQUENCE</scope>
</reference>
<accession>A0AAV5DRX2</accession>
<dbReference type="Proteomes" id="UP001054889">
    <property type="component" value="Unassembled WGS sequence"/>
</dbReference>